<feature type="chain" id="PRO_5041908884" description="Carbohydrate kinase PfkB domain-containing protein" evidence="1">
    <location>
        <begin position="22"/>
        <end position="426"/>
    </location>
</feature>
<accession>A0AAD8Y9A3</accession>
<dbReference type="PANTHER" id="PTHR46566:SF2">
    <property type="entry name" value="ATP-DEPENDENT 6-PHOSPHOFRUCTOKINASE ISOZYME 2"/>
    <property type="match status" value="1"/>
</dbReference>
<dbReference type="Pfam" id="PF00294">
    <property type="entry name" value="PfkB"/>
    <property type="match status" value="1"/>
</dbReference>
<dbReference type="EMBL" id="JATAAI010000013">
    <property type="protein sequence ID" value="KAK1741385.1"/>
    <property type="molecule type" value="Genomic_DNA"/>
</dbReference>
<dbReference type="AlphaFoldDB" id="A0AAD8Y9A3"/>
<keyword evidence="1" id="KW-0732">Signal</keyword>
<keyword evidence="4" id="KW-1185">Reference proteome</keyword>
<name>A0AAD8Y9A3_9STRA</name>
<comment type="caution">
    <text evidence="3">The sequence shown here is derived from an EMBL/GenBank/DDBJ whole genome shotgun (WGS) entry which is preliminary data.</text>
</comment>
<dbReference type="InterPro" id="IPR029056">
    <property type="entry name" value="Ribokinase-like"/>
</dbReference>
<reference evidence="3" key="1">
    <citation type="submission" date="2023-06" db="EMBL/GenBank/DDBJ databases">
        <title>Survivors Of The Sea: Transcriptome response of Skeletonema marinoi to long-term dormancy.</title>
        <authorList>
            <person name="Pinder M.I.M."/>
            <person name="Kourtchenko O."/>
            <person name="Robertson E.K."/>
            <person name="Larsson T."/>
            <person name="Maumus F."/>
            <person name="Osuna-Cruz C.M."/>
            <person name="Vancaester E."/>
            <person name="Stenow R."/>
            <person name="Vandepoele K."/>
            <person name="Ploug H."/>
            <person name="Bruchert V."/>
            <person name="Godhe A."/>
            <person name="Topel M."/>
        </authorList>
    </citation>
    <scope>NUCLEOTIDE SEQUENCE</scope>
    <source>
        <strain evidence="3">R05AC</strain>
    </source>
</reference>
<proteinExistence type="predicted"/>
<dbReference type="PANTHER" id="PTHR46566">
    <property type="entry name" value="1-PHOSPHOFRUCTOKINASE-RELATED"/>
    <property type="match status" value="1"/>
</dbReference>
<dbReference type="Proteomes" id="UP001224775">
    <property type="component" value="Unassembled WGS sequence"/>
</dbReference>
<organism evidence="3 4">
    <name type="scientific">Skeletonema marinoi</name>
    <dbReference type="NCBI Taxonomy" id="267567"/>
    <lineage>
        <taxon>Eukaryota</taxon>
        <taxon>Sar</taxon>
        <taxon>Stramenopiles</taxon>
        <taxon>Ochrophyta</taxon>
        <taxon>Bacillariophyta</taxon>
        <taxon>Coscinodiscophyceae</taxon>
        <taxon>Thalassiosirophycidae</taxon>
        <taxon>Thalassiosirales</taxon>
        <taxon>Skeletonemataceae</taxon>
        <taxon>Skeletonema</taxon>
        <taxon>Skeletonema marinoi-dohrnii complex</taxon>
    </lineage>
</organism>
<gene>
    <name evidence="3" type="ORF">QTG54_007863</name>
</gene>
<protein>
    <recommendedName>
        <fullName evidence="2">Carbohydrate kinase PfkB domain-containing protein</fullName>
    </recommendedName>
</protein>
<evidence type="ECO:0000256" key="1">
    <source>
        <dbReference type="SAM" id="SignalP"/>
    </source>
</evidence>
<evidence type="ECO:0000313" key="3">
    <source>
        <dbReference type="EMBL" id="KAK1741385.1"/>
    </source>
</evidence>
<sequence>MNYLWHLLLLLSTMSATTTHALSTSIVVVGLNAALQKRFILPPNTNLEPGNVHRAHNSETGVGGKGQDVGVAMSCLMSKEKQPRDDKVLLAQFLGMGPEGDAVSGALRLRRGLSDKLTIRNAAPLRTCTTIVGKDCATELVETSGEVTEEELEQLGQKVESLVNDGGKASGVCIMGSMPPGCGDDTYAQLSEKMVGKDTLVLIDSVIGLDALLKTLKSCFESDDREGGAVLKLNAAELCKLAGANKSEAEKVTIEELTAATSCFLTKYECASSALDYLCVTDGKFPGYLVEVPKESTTENKINFIQLPAIDISKQVKGGMLYPIGAGDTVAAGTLAAWQYLHHEPKAGEENFFGVVVPKQVGNILSSVKSKWLSDASSDEKSIKMATSFAFGLSCGSASCLQQENSVFDVDDAVRYFSEMDSPVIQ</sequence>
<feature type="signal peptide" evidence="1">
    <location>
        <begin position="1"/>
        <end position="21"/>
    </location>
</feature>
<feature type="domain" description="Carbohydrate kinase PfkB" evidence="2">
    <location>
        <begin position="45"/>
        <end position="338"/>
    </location>
</feature>
<evidence type="ECO:0000313" key="4">
    <source>
        <dbReference type="Proteomes" id="UP001224775"/>
    </source>
</evidence>
<evidence type="ECO:0000259" key="2">
    <source>
        <dbReference type="Pfam" id="PF00294"/>
    </source>
</evidence>
<dbReference type="SUPFAM" id="SSF53613">
    <property type="entry name" value="Ribokinase-like"/>
    <property type="match status" value="1"/>
</dbReference>
<dbReference type="InterPro" id="IPR011611">
    <property type="entry name" value="PfkB_dom"/>
</dbReference>
<dbReference type="Gene3D" id="3.40.1190.20">
    <property type="match status" value="1"/>
</dbReference>